<reference evidence="7 8" key="1">
    <citation type="submission" date="2023-01" db="EMBL/GenBank/DDBJ databases">
        <title>Analysis of 21 Apiospora genomes using comparative genomics revels a genus with tremendous synthesis potential of carbohydrate active enzymes and secondary metabolites.</title>
        <authorList>
            <person name="Sorensen T."/>
        </authorList>
    </citation>
    <scope>NUCLEOTIDE SEQUENCE [LARGE SCALE GENOMIC DNA]</scope>
    <source>
        <strain evidence="7 8">CBS 20057</strain>
    </source>
</reference>
<dbReference type="InterPro" id="IPR051799">
    <property type="entry name" value="NADH_flavin_oxidoreductase"/>
</dbReference>
<gene>
    <name evidence="7" type="ORF">PG991_007357</name>
</gene>
<evidence type="ECO:0000313" key="8">
    <source>
        <dbReference type="Proteomes" id="UP001396898"/>
    </source>
</evidence>
<dbReference type="InterPro" id="IPR001155">
    <property type="entry name" value="OxRdtase_FMN_N"/>
</dbReference>
<comment type="caution">
    <text evidence="7">The sequence shown here is derived from an EMBL/GenBank/DDBJ whole genome shotgun (WGS) entry which is preliminary data.</text>
</comment>
<dbReference type="Gene3D" id="3.20.20.70">
    <property type="entry name" value="Aldolase class I"/>
    <property type="match status" value="1"/>
</dbReference>
<dbReference type="InterPro" id="IPR013785">
    <property type="entry name" value="Aldolase_TIM"/>
</dbReference>
<keyword evidence="3" id="KW-0288">FMN</keyword>
<evidence type="ECO:0000256" key="2">
    <source>
        <dbReference type="ARBA" id="ARBA00022630"/>
    </source>
</evidence>
<dbReference type="Proteomes" id="UP001396898">
    <property type="component" value="Unassembled WGS sequence"/>
</dbReference>
<dbReference type="EMBL" id="JAQQWI010000010">
    <property type="protein sequence ID" value="KAK8018167.1"/>
    <property type="molecule type" value="Genomic_DNA"/>
</dbReference>
<dbReference type="Pfam" id="PF00724">
    <property type="entry name" value="Oxidored_FMN"/>
    <property type="match status" value="1"/>
</dbReference>
<organism evidence="7 8">
    <name type="scientific">Apiospora marii</name>
    <dbReference type="NCBI Taxonomy" id="335849"/>
    <lineage>
        <taxon>Eukaryota</taxon>
        <taxon>Fungi</taxon>
        <taxon>Dikarya</taxon>
        <taxon>Ascomycota</taxon>
        <taxon>Pezizomycotina</taxon>
        <taxon>Sordariomycetes</taxon>
        <taxon>Xylariomycetidae</taxon>
        <taxon>Amphisphaeriales</taxon>
        <taxon>Apiosporaceae</taxon>
        <taxon>Apiospora</taxon>
    </lineage>
</organism>
<feature type="compositionally biased region" description="Basic and acidic residues" evidence="5">
    <location>
        <begin position="16"/>
        <end position="35"/>
    </location>
</feature>
<evidence type="ECO:0000256" key="3">
    <source>
        <dbReference type="ARBA" id="ARBA00022643"/>
    </source>
</evidence>
<keyword evidence="4" id="KW-0560">Oxidoreductase</keyword>
<keyword evidence="2" id="KW-0285">Flavoprotein</keyword>
<dbReference type="CDD" id="cd04733">
    <property type="entry name" value="OYE_like_2_FMN"/>
    <property type="match status" value="1"/>
</dbReference>
<accession>A0ABR1RTE6</accession>
<comment type="similarity">
    <text evidence="1">Belongs to the NADH:flavin oxidoreductase/NADH oxidase family.</text>
</comment>
<name>A0ABR1RTE6_9PEZI</name>
<feature type="domain" description="NADH:flavin oxidoreductase/NADH oxidase N-terminal" evidence="6">
    <location>
        <begin position="54"/>
        <end position="397"/>
    </location>
</feature>
<feature type="region of interest" description="Disordered" evidence="5">
    <location>
        <begin position="1"/>
        <end position="35"/>
    </location>
</feature>
<sequence>MATAIEYDGATATGKPEAENYAHESVKPHDSRGGELRVKGPALSQEELDILRQPLQLPFSGRTAKNRFLKAPMTERLCQWNQQGEDISVRGFPTAEYEQLYERWGEGEIGIIVTGNIMLKYDAVEGYGNAIMCDDHDSRVKAFRRVTSAAKKHGSLMIAQISHPGRQGNAVLNPNPVSASDVQLQVQWMGTSFNKPRPLSVDEIRSMVADWGETAYLCHRAGFDGVQVHCAHGYLLAQFLSQTTNKRTDAYGGSLENRSRIVLEVIAEIRRRVPDPSFVICVKLNSVEFQPGGSTPDDCRDLCLRLQDEGRVDFVDLSGGTFEGRAFEHKKESTRARESYFIEFADMIRPLLTKTLVYVTGGFRTASGMADAVRGGACHGVGIGRPLGAEPYLCRDLLRGAEAGALESFVPVPQSTQATGTQIAQIGHGHAAVSDYSDEDEVRRWGEAFRREAVRKEGCCRWWTRRGFRCLRRRADFIICGRERFNFGVHSIQYQANQNATLLLLRTLSSISLCTDG</sequence>
<evidence type="ECO:0000259" key="6">
    <source>
        <dbReference type="Pfam" id="PF00724"/>
    </source>
</evidence>
<evidence type="ECO:0000256" key="5">
    <source>
        <dbReference type="SAM" id="MobiDB-lite"/>
    </source>
</evidence>
<dbReference type="SUPFAM" id="SSF51395">
    <property type="entry name" value="FMN-linked oxidoreductases"/>
    <property type="match status" value="1"/>
</dbReference>
<evidence type="ECO:0000256" key="4">
    <source>
        <dbReference type="ARBA" id="ARBA00023002"/>
    </source>
</evidence>
<dbReference type="PANTHER" id="PTHR43656:SF5">
    <property type="entry name" value="NADH:FLAVIN OXIDOREDUCTASE_NADH OXIDASE N-TERMINAL DOMAIN-CONTAINING PROTEIN"/>
    <property type="match status" value="1"/>
</dbReference>
<evidence type="ECO:0000256" key="1">
    <source>
        <dbReference type="ARBA" id="ARBA00005979"/>
    </source>
</evidence>
<proteinExistence type="inferred from homology"/>
<protein>
    <recommendedName>
        <fullName evidence="6">NADH:flavin oxidoreductase/NADH oxidase N-terminal domain-containing protein</fullName>
    </recommendedName>
</protein>
<dbReference type="PANTHER" id="PTHR43656">
    <property type="entry name" value="BINDING OXIDOREDUCTASE, PUTATIVE (AFU_ORTHOLOGUE AFUA_2G08260)-RELATED"/>
    <property type="match status" value="1"/>
</dbReference>
<evidence type="ECO:0000313" key="7">
    <source>
        <dbReference type="EMBL" id="KAK8018167.1"/>
    </source>
</evidence>
<keyword evidence="8" id="KW-1185">Reference proteome</keyword>